<keyword evidence="9" id="KW-1185">Reference proteome</keyword>
<keyword evidence="5 7" id="KW-0472">Membrane</keyword>
<dbReference type="PANTHER" id="PTHR13624:SF6">
    <property type="entry name" value="EMEI"/>
    <property type="match status" value="1"/>
</dbReference>
<comment type="subcellular location">
    <subcellularLocation>
        <location evidence="1">Membrane</location>
        <topology evidence="1">Multi-pass membrane protein</topology>
    </subcellularLocation>
</comment>
<name>A0A0C2GA49_9BILA</name>
<keyword evidence="4 7" id="KW-1133">Transmembrane helix</keyword>
<evidence type="ECO:0000256" key="1">
    <source>
        <dbReference type="ARBA" id="ARBA00004141"/>
    </source>
</evidence>
<evidence type="ECO:0000256" key="5">
    <source>
        <dbReference type="ARBA" id="ARBA00023136"/>
    </source>
</evidence>
<feature type="transmembrane region" description="Helical" evidence="7">
    <location>
        <begin position="66"/>
        <end position="91"/>
    </location>
</feature>
<feature type="non-terminal residue" evidence="8">
    <location>
        <position position="1"/>
    </location>
</feature>
<evidence type="ECO:0000256" key="7">
    <source>
        <dbReference type="SAM" id="Phobius"/>
    </source>
</evidence>
<evidence type="ECO:0000256" key="4">
    <source>
        <dbReference type="ARBA" id="ARBA00022989"/>
    </source>
</evidence>
<sequence>ICLRLTEGQLDILRVYLAILSLIFRVAFKAPHLQAHLNLSSAKLKALQRETGYIRNVALQATIFRYYSYFCAVILQYFAPVLLSFFFALLLKTTVLGLTQENLKNRICDQE</sequence>
<protein>
    <submittedName>
        <fullName evidence="8">Uncharacterized protein</fullName>
    </submittedName>
</protein>
<feature type="transmembrane region" description="Helical" evidence="7">
    <location>
        <begin position="12"/>
        <end position="28"/>
    </location>
</feature>
<dbReference type="OrthoDB" id="5857381at2759"/>
<keyword evidence="6" id="KW-0325">Glycoprotein</keyword>
<evidence type="ECO:0000256" key="2">
    <source>
        <dbReference type="ARBA" id="ARBA00009706"/>
    </source>
</evidence>
<keyword evidence="3 7" id="KW-0812">Transmembrane</keyword>
<accession>A0A0C2GA49</accession>
<evidence type="ECO:0000256" key="6">
    <source>
        <dbReference type="ARBA" id="ARBA00023180"/>
    </source>
</evidence>
<evidence type="ECO:0000256" key="3">
    <source>
        <dbReference type="ARBA" id="ARBA00022692"/>
    </source>
</evidence>
<proteinExistence type="inferred from homology"/>
<dbReference type="EMBL" id="KN736762">
    <property type="protein sequence ID" value="KIH55784.1"/>
    <property type="molecule type" value="Genomic_DNA"/>
</dbReference>
<dbReference type="PANTHER" id="PTHR13624">
    <property type="entry name" value="RE42071P"/>
    <property type="match status" value="1"/>
</dbReference>
<evidence type="ECO:0000313" key="8">
    <source>
        <dbReference type="EMBL" id="KIH55784.1"/>
    </source>
</evidence>
<dbReference type="Pfam" id="PF10268">
    <property type="entry name" value="Tmemb_161AB"/>
    <property type="match status" value="1"/>
</dbReference>
<evidence type="ECO:0000313" key="9">
    <source>
        <dbReference type="Proteomes" id="UP000054047"/>
    </source>
</evidence>
<comment type="similarity">
    <text evidence="2">Belongs to the TMEM161 family.</text>
</comment>
<gene>
    <name evidence="8" type="ORF">ANCDUO_14054</name>
</gene>
<reference evidence="8 9" key="1">
    <citation type="submission" date="2013-12" db="EMBL/GenBank/DDBJ databases">
        <title>Draft genome of the parsitic nematode Ancylostoma duodenale.</title>
        <authorList>
            <person name="Mitreva M."/>
        </authorList>
    </citation>
    <scope>NUCLEOTIDE SEQUENCE [LARGE SCALE GENOMIC DNA]</scope>
    <source>
        <strain evidence="8 9">Zhejiang</strain>
    </source>
</reference>
<dbReference type="AlphaFoldDB" id="A0A0C2GA49"/>
<organism evidence="8 9">
    <name type="scientific">Ancylostoma duodenale</name>
    <dbReference type="NCBI Taxonomy" id="51022"/>
    <lineage>
        <taxon>Eukaryota</taxon>
        <taxon>Metazoa</taxon>
        <taxon>Ecdysozoa</taxon>
        <taxon>Nematoda</taxon>
        <taxon>Chromadorea</taxon>
        <taxon>Rhabditida</taxon>
        <taxon>Rhabditina</taxon>
        <taxon>Rhabditomorpha</taxon>
        <taxon>Strongyloidea</taxon>
        <taxon>Ancylostomatidae</taxon>
        <taxon>Ancylostomatinae</taxon>
        <taxon>Ancylostoma</taxon>
    </lineage>
</organism>
<dbReference type="GO" id="GO:0016020">
    <property type="term" value="C:membrane"/>
    <property type="evidence" value="ECO:0007669"/>
    <property type="project" value="UniProtKB-SubCell"/>
</dbReference>
<dbReference type="Proteomes" id="UP000054047">
    <property type="component" value="Unassembled WGS sequence"/>
</dbReference>
<dbReference type="InterPro" id="IPR019395">
    <property type="entry name" value="Transmembrane_161A/B"/>
</dbReference>